<accession>A0ACC1NQP2</accession>
<gene>
    <name evidence="1" type="ORF">NQ176_g2158</name>
</gene>
<sequence>MRAQGLLQLLGSAGRRKSLTKAAITLFIGLLFLQLLPRDAKVFLLSQPLATSCTSEQIEEHYSCDGDSRKSDIPNIVNFVYILKDPVSGTFPLQFSHYLSLFAAWYRWRPDIIYLHTNVEANSSAVLHAQSGAAGKWAQRFFEIPGLVINKVSVPTHAGNGKELIKMEHKSDFVRVQAVYQFGGIYIDMDVHALRDITTLRTAGYGGVAGWQGDGFINSGTFMSEKGGRMARLWMERMNQVYDGAWTTHSNRALTKLADELRKEPCEMLAVKPAVFAPMGWRWFHSERLLSEHFEASGFYFDEAGNLPEFPEDFAEPVNAMSWSRDWRCTILLHAFSAKKERNGIIDNGISPRYVIERTSNFARAVYPMVRVMYEKGFIDKQDIGLP</sequence>
<dbReference type="EMBL" id="JANJQO010000144">
    <property type="protein sequence ID" value="KAJ2981235.1"/>
    <property type="molecule type" value="Genomic_DNA"/>
</dbReference>
<keyword evidence="2" id="KW-1185">Reference proteome</keyword>
<name>A0ACC1NQP2_9HYPO</name>
<proteinExistence type="predicted"/>
<organism evidence="1 2">
    <name type="scientific">Zarea fungicola</name>
    <dbReference type="NCBI Taxonomy" id="93591"/>
    <lineage>
        <taxon>Eukaryota</taxon>
        <taxon>Fungi</taxon>
        <taxon>Dikarya</taxon>
        <taxon>Ascomycota</taxon>
        <taxon>Pezizomycotina</taxon>
        <taxon>Sordariomycetes</taxon>
        <taxon>Hypocreomycetidae</taxon>
        <taxon>Hypocreales</taxon>
        <taxon>Cordycipitaceae</taxon>
        <taxon>Zarea</taxon>
    </lineage>
</organism>
<protein>
    <submittedName>
        <fullName evidence="1">Uncharacterized protein</fullName>
    </submittedName>
</protein>
<evidence type="ECO:0000313" key="2">
    <source>
        <dbReference type="Proteomes" id="UP001143910"/>
    </source>
</evidence>
<comment type="caution">
    <text evidence="1">The sequence shown here is derived from an EMBL/GenBank/DDBJ whole genome shotgun (WGS) entry which is preliminary data.</text>
</comment>
<evidence type="ECO:0000313" key="1">
    <source>
        <dbReference type="EMBL" id="KAJ2981235.1"/>
    </source>
</evidence>
<reference evidence="1" key="1">
    <citation type="submission" date="2022-08" db="EMBL/GenBank/DDBJ databases">
        <title>Genome Sequence of Lecanicillium fungicola.</title>
        <authorList>
            <person name="Buettner E."/>
        </authorList>
    </citation>
    <scope>NUCLEOTIDE SEQUENCE</scope>
    <source>
        <strain evidence="1">Babe33</strain>
    </source>
</reference>
<dbReference type="Proteomes" id="UP001143910">
    <property type="component" value="Unassembled WGS sequence"/>
</dbReference>